<keyword evidence="2 3" id="KW-0808">Transferase</keyword>
<dbReference type="PANTHER" id="PTHR48228">
    <property type="entry name" value="SUCCINYL-COA--D-CITRAMALATE COA-TRANSFERASE"/>
    <property type="match status" value="1"/>
</dbReference>
<dbReference type="InterPro" id="IPR050509">
    <property type="entry name" value="CoA-transferase_III"/>
</dbReference>
<evidence type="ECO:0000313" key="3">
    <source>
        <dbReference type="EMBL" id="MEU1953456.1"/>
    </source>
</evidence>
<proteinExistence type="inferred from homology"/>
<comment type="similarity">
    <text evidence="1">Belongs to the CoA-transferase III family.</text>
</comment>
<dbReference type="InterPro" id="IPR003673">
    <property type="entry name" value="CoA-Trfase_fam_III"/>
</dbReference>
<reference evidence="3 4" key="1">
    <citation type="submission" date="2024-06" db="EMBL/GenBank/DDBJ databases">
        <title>The Natural Products Discovery Center: Release of the First 8490 Sequenced Strains for Exploring Actinobacteria Biosynthetic Diversity.</title>
        <authorList>
            <person name="Kalkreuter E."/>
            <person name="Kautsar S.A."/>
            <person name="Yang D."/>
            <person name="Bader C.D."/>
            <person name="Teijaro C.N."/>
            <person name="Fluegel L."/>
            <person name="Davis C.M."/>
            <person name="Simpson J.R."/>
            <person name="Lauterbach L."/>
            <person name="Steele A.D."/>
            <person name="Gui C."/>
            <person name="Meng S."/>
            <person name="Li G."/>
            <person name="Viehrig K."/>
            <person name="Ye F."/>
            <person name="Su P."/>
            <person name="Kiefer A.F."/>
            <person name="Nichols A."/>
            <person name="Cepeda A.J."/>
            <person name="Yan W."/>
            <person name="Fan B."/>
            <person name="Jiang Y."/>
            <person name="Adhikari A."/>
            <person name="Zheng C.-J."/>
            <person name="Schuster L."/>
            <person name="Cowan T.M."/>
            <person name="Smanski M.J."/>
            <person name="Chevrette M.G."/>
            <person name="De Carvalho L.P.S."/>
            <person name="Shen B."/>
        </authorList>
    </citation>
    <scope>NUCLEOTIDE SEQUENCE [LARGE SCALE GENOMIC DNA]</scope>
    <source>
        <strain evidence="3 4">NPDC019708</strain>
    </source>
</reference>
<organism evidence="3 4">
    <name type="scientific">Nocardia rhamnosiphila</name>
    <dbReference type="NCBI Taxonomy" id="426716"/>
    <lineage>
        <taxon>Bacteria</taxon>
        <taxon>Bacillati</taxon>
        <taxon>Actinomycetota</taxon>
        <taxon>Actinomycetes</taxon>
        <taxon>Mycobacteriales</taxon>
        <taxon>Nocardiaceae</taxon>
        <taxon>Nocardia</taxon>
    </lineage>
</organism>
<dbReference type="RefSeq" id="WP_356957919.1">
    <property type="nucleotide sequence ID" value="NZ_JBEYBD010000011.1"/>
</dbReference>
<dbReference type="InterPro" id="IPR044855">
    <property type="entry name" value="CoA-Trfase_III_dom3_sf"/>
</dbReference>
<dbReference type="PANTHER" id="PTHR48228:SF6">
    <property type="entry name" value="L-CARNITINE COA-TRANSFERASE"/>
    <property type="match status" value="1"/>
</dbReference>
<dbReference type="EMBL" id="JBEYBF010000010">
    <property type="protein sequence ID" value="MEU1953456.1"/>
    <property type="molecule type" value="Genomic_DNA"/>
</dbReference>
<sequence>MTDQYRSRPPLDGVRVIDQTIGVAATATRLLAELGAEVVRVEPAGEPPLRRPAVDGTSIFDVIHQAGKYSIALSDSIEDRELYKRLISHADILVRDLPGPRGATAEALLCLNPGLVVAEISDFGLSGPYREWKAPEWVLQALSGVLANSGAPGEMPLFAPGTVISESAATQAAWPILVAYWNRLRNGIGDVVDISLFESALQAVDPGFGIAGSAAMGVPSSDGPRDRPDVAFRYPIFPCRDGLVRICLLSVRQWHGMRRWLGDPEEFLDQAFDNMRTRFAARDRLYPLIANLFSRFTTDELTAKGHELGVPIQGILALDDVLNSEHYESRGVFAHVPLAGGSRVARVVRGAIEIDGRRMSFERAAPEPGSDSQRVREIVEGEPLVGVSENKTYSAARPFAGLRVLDLGVIVVGAELGRLFADQGADVVKVETRAFPDGSRASAPDSVSPTFAWGHRNKRSLGLNLRSEAGIAHFLKLVSQSDVVLSNFKPGTMESLGLGIERLRSANPEVVVVESSALGSRGPWSQRMGYGPLVRAATGLTGVWRSDVEGSLPGDAATIYPDHIAARVCGVAALAALIGRRRGIEVTAVHVAQSEVVLGHLADVLVLESVECGAGAAWARRGGGGAPAGLYACAGEDEWCAITVREEAEWHSLCEVIGRPDLLSDRRFEDPTRRWQNHAALDKAIEEWTSGMHPRAAMTRLQQAGVPAGMMLRHAEQPDDPQLRERSYFGHLPQPQIDGGLITEKRPAIFQRVPAPPLAPAPIHGEHTREIAGELLGLLPEQIEEQIATGVLEVPA</sequence>
<gene>
    <name evidence="3" type="ORF">ABZ510_16490</name>
</gene>
<name>A0ABV2WRD9_9NOCA</name>
<evidence type="ECO:0000256" key="2">
    <source>
        <dbReference type="ARBA" id="ARBA00022679"/>
    </source>
</evidence>
<dbReference type="Gene3D" id="3.40.50.10540">
    <property type="entry name" value="Crotonobetainyl-coa:carnitine coa-transferase, domain 1"/>
    <property type="match status" value="2"/>
</dbReference>
<comment type="caution">
    <text evidence="3">The sequence shown here is derived from an EMBL/GenBank/DDBJ whole genome shotgun (WGS) entry which is preliminary data.</text>
</comment>
<dbReference type="Pfam" id="PF02515">
    <property type="entry name" value="CoA_transf_3"/>
    <property type="match status" value="2"/>
</dbReference>
<dbReference type="Proteomes" id="UP001550628">
    <property type="component" value="Unassembled WGS sequence"/>
</dbReference>
<dbReference type="SUPFAM" id="SSF89796">
    <property type="entry name" value="CoA-transferase family III (CaiB/BaiF)"/>
    <property type="match status" value="2"/>
</dbReference>
<keyword evidence="4" id="KW-1185">Reference proteome</keyword>
<dbReference type="GO" id="GO:0016740">
    <property type="term" value="F:transferase activity"/>
    <property type="evidence" value="ECO:0007669"/>
    <property type="project" value="UniProtKB-KW"/>
</dbReference>
<evidence type="ECO:0000313" key="4">
    <source>
        <dbReference type="Proteomes" id="UP001550628"/>
    </source>
</evidence>
<dbReference type="InterPro" id="IPR023606">
    <property type="entry name" value="CoA-Trfase_III_dom_1_sf"/>
</dbReference>
<dbReference type="EC" id="2.8.3.-" evidence="3"/>
<dbReference type="Gene3D" id="3.30.1540.10">
    <property type="entry name" value="formyl-coa transferase, domain 3"/>
    <property type="match status" value="2"/>
</dbReference>
<accession>A0ABV2WRD9</accession>
<protein>
    <submittedName>
        <fullName evidence="3">CoA transferase</fullName>
        <ecNumber evidence="3">2.8.3.-</ecNumber>
    </submittedName>
</protein>
<evidence type="ECO:0000256" key="1">
    <source>
        <dbReference type="ARBA" id="ARBA00008383"/>
    </source>
</evidence>